<dbReference type="PANTHER" id="PTHR11138:SF5">
    <property type="entry name" value="METHIONYL-TRNA FORMYLTRANSFERASE, MITOCHONDRIAL"/>
    <property type="match status" value="1"/>
</dbReference>
<evidence type="ECO:0000313" key="2">
    <source>
        <dbReference type="EMBL" id="MDF9745836.1"/>
    </source>
</evidence>
<dbReference type="Pfam" id="PF00551">
    <property type="entry name" value="Formyl_trans_N"/>
    <property type="match status" value="1"/>
</dbReference>
<dbReference type="GO" id="GO:0005829">
    <property type="term" value="C:cytosol"/>
    <property type="evidence" value="ECO:0007669"/>
    <property type="project" value="TreeGrafter"/>
</dbReference>
<protein>
    <recommendedName>
        <fullName evidence="1">Formyl transferase N-terminal domain-containing protein</fullName>
    </recommendedName>
</protein>
<dbReference type="InterPro" id="IPR002376">
    <property type="entry name" value="Formyl_transf_N"/>
</dbReference>
<evidence type="ECO:0000313" key="3">
    <source>
        <dbReference type="Proteomes" id="UP001154061"/>
    </source>
</evidence>
<dbReference type="Proteomes" id="UP001154061">
    <property type="component" value="Unassembled WGS sequence"/>
</dbReference>
<dbReference type="AlphaFoldDB" id="A0A9Q4L0L6"/>
<proteinExistence type="predicted"/>
<sequence>MSNERPFRVLIITIQEYYYIPLFLRPVLESDGFEVCGVVTMPPTLGSENTVRFAAGLFRRFGPRVFAKHVRFFGKYALRDCFARYTGRGHAYSASTLARRHGIPHRHVTDVSSESFRSYVESLEPMLVASVAATQRFDGDLLAIPEVGAINLHSSLLPEYRGVSPSFWTLLHDESETGVTAHYMNEQIDGGDIVRQQSLPIEDDDTLHSLNRRVAERGSEVLLDAIGAIRDGMVDPEPMDVDGGSYYSLPDREDVRDFLRSGNQFY</sequence>
<organism evidence="2 3">
    <name type="scientific">Natrinema salsiterrestre</name>
    <dbReference type="NCBI Taxonomy" id="2950540"/>
    <lineage>
        <taxon>Archaea</taxon>
        <taxon>Methanobacteriati</taxon>
        <taxon>Methanobacteriota</taxon>
        <taxon>Stenosarchaea group</taxon>
        <taxon>Halobacteria</taxon>
        <taxon>Halobacteriales</taxon>
        <taxon>Natrialbaceae</taxon>
        <taxon>Natrinema</taxon>
    </lineage>
</organism>
<reference evidence="2" key="1">
    <citation type="submission" date="2022-06" db="EMBL/GenBank/DDBJ databases">
        <title>Natrinema sp. a new haloarchaeum isolate from saline soil.</title>
        <authorList>
            <person name="Strakova D."/>
            <person name="Galisteo C."/>
            <person name="Sanchez-Porro C."/>
            <person name="Ventosa A."/>
        </authorList>
    </citation>
    <scope>NUCLEOTIDE SEQUENCE</scope>
    <source>
        <strain evidence="2">S1CR25-10</strain>
    </source>
</reference>
<dbReference type="InterPro" id="IPR036477">
    <property type="entry name" value="Formyl_transf_N_sf"/>
</dbReference>
<evidence type="ECO:0000259" key="1">
    <source>
        <dbReference type="Pfam" id="PF00551"/>
    </source>
</evidence>
<gene>
    <name evidence="2" type="ORF">NDI89_09600</name>
</gene>
<dbReference type="RefSeq" id="WP_277521336.1">
    <property type="nucleotide sequence ID" value="NZ_JAMQOT010000003.1"/>
</dbReference>
<dbReference type="PANTHER" id="PTHR11138">
    <property type="entry name" value="METHIONYL-TRNA FORMYLTRANSFERASE"/>
    <property type="match status" value="1"/>
</dbReference>
<name>A0A9Q4L0L6_9EURY</name>
<accession>A0A9Q4L0L6</accession>
<keyword evidence="3" id="KW-1185">Reference proteome</keyword>
<dbReference type="EMBL" id="JAMQOT010000003">
    <property type="protein sequence ID" value="MDF9745836.1"/>
    <property type="molecule type" value="Genomic_DNA"/>
</dbReference>
<dbReference type="Gene3D" id="3.40.50.12230">
    <property type="match status" value="1"/>
</dbReference>
<feature type="domain" description="Formyl transferase N-terminal" evidence="1">
    <location>
        <begin position="113"/>
        <end position="226"/>
    </location>
</feature>
<comment type="caution">
    <text evidence="2">The sequence shown here is derived from an EMBL/GenBank/DDBJ whole genome shotgun (WGS) entry which is preliminary data.</text>
</comment>
<dbReference type="GO" id="GO:0004479">
    <property type="term" value="F:methionyl-tRNA formyltransferase activity"/>
    <property type="evidence" value="ECO:0007669"/>
    <property type="project" value="TreeGrafter"/>
</dbReference>
<dbReference type="SUPFAM" id="SSF53328">
    <property type="entry name" value="Formyltransferase"/>
    <property type="match status" value="1"/>
</dbReference>